<sequence>MFNFFNKFRENNHTEVDLHGYEWIDAQNIILMLINDLKKSKITNVLIITGKGTGALRAQTIKLLEDNFINFELQNQDGAIFAYIEKPKFSFWFSKSNDANPQEISELFDQSLKDFEEFKNQK</sequence>
<dbReference type="Pfam" id="PF01713">
    <property type="entry name" value="Smr"/>
    <property type="match status" value="1"/>
</dbReference>
<gene>
    <name evidence="2" type="primary">mutS</name>
    <name evidence="2" type="ORF">NCTC10181_00219</name>
</gene>
<dbReference type="SUPFAM" id="SSF160443">
    <property type="entry name" value="SMR domain-like"/>
    <property type="match status" value="1"/>
</dbReference>
<dbReference type="Proteomes" id="UP000290985">
    <property type="component" value="Chromosome"/>
</dbReference>
<proteinExistence type="predicted"/>
<reference evidence="2 3" key="1">
    <citation type="submission" date="2019-01" db="EMBL/GenBank/DDBJ databases">
        <authorList>
            <consortium name="Pathogen Informatics"/>
        </authorList>
    </citation>
    <scope>NUCLEOTIDE SEQUENCE [LARGE SCALE GENOMIC DNA]</scope>
    <source>
        <strain evidence="2 3">NCTC10181</strain>
    </source>
</reference>
<accession>A0A449B1B0</accession>
<dbReference type="PROSITE" id="PS50828">
    <property type="entry name" value="SMR"/>
    <property type="match status" value="1"/>
</dbReference>
<feature type="domain" description="Smr" evidence="1">
    <location>
        <begin position="16"/>
        <end position="85"/>
    </location>
</feature>
<protein>
    <recommendedName>
        <fullName evidence="1">Smr domain-containing protein</fullName>
    </recommendedName>
</protein>
<evidence type="ECO:0000259" key="1">
    <source>
        <dbReference type="PROSITE" id="PS50828"/>
    </source>
</evidence>
<dbReference type="Gene3D" id="3.30.1370.110">
    <property type="match status" value="1"/>
</dbReference>
<dbReference type="AlphaFoldDB" id="A0A449B1B0"/>
<dbReference type="EMBL" id="LR215036">
    <property type="protein sequence ID" value="VEU74382.1"/>
    <property type="molecule type" value="Genomic_DNA"/>
</dbReference>
<organism evidence="2 3">
    <name type="scientific">Mycoplasmopsis citelli</name>
    <dbReference type="NCBI Taxonomy" id="171281"/>
    <lineage>
        <taxon>Bacteria</taxon>
        <taxon>Bacillati</taxon>
        <taxon>Mycoplasmatota</taxon>
        <taxon>Mycoplasmoidales</taxon>
        <taxon>Metamycoplasmataceae</taxon>
        <taxon>Mycoplasmopsis</taxon>
    </lineage>
</organism>
<name>A0A449B1B0_9BACT</name>
<dbReference type="InterPro" id="IPR002625">
    <property type="entry name" value="Smr_dom"/>
</dbReference>
<dbReference type="RefSeq" id="WP_129725218.1">
    <property type="nucleotide sequence ID" value="NZ_LR215036.1"/>
</dbReference>
<evidence type="ECO:0000313" key="3">
    <source>
        <dbReference type="Proteomes" id="UP000290985"/>
    </source>
</evidence>
<dbReference type="OrthoDB" id="401369at2"/>
<evidence type="ECO:0000313" key="2">
    <source>
        <dbReference type="EMBL" id="VEU74382.1"/>
    </source>
</evidence>
<keyword evidence="3" id="KW-1185">Reference proteome</keyword>
<dbReference type="InterPro" id="IPR036063">
    <property type="entry name" value="Smr_dom_sf"/>
</dbReference>
<dbReference type="KEGG" id="mcit:NCTC10181_00219"/>